<evidence type="ECO:0000313" key="2">
    <source>
        <dbReference type="EMBL" id="GCA64458.1"/>
    </source>
</evidence>
<feature type="region of interest" description="Disordered" evidence="1">
    <location>
        <begin position="1"/>
        <end position="94"/>
    </location>
</feature>
<reference evidence="2 3" key="1">
    <citation type="journal article" date="2018" name="PLoS ONE">
        <title>The draft genome of Kipferlia bialata reveals reductive genome evolution in fornicate parasites.</title>
        <authorList>
            <person name="Tanifuji G."/>
            <person name="Takabayashi S."/>
            <person name="Kume K."/>
            <person name="Takagi M."/>
            <person name="Nakayama T."/>
            <person name="Kamikawa R."/>
            <person name="Inagaki Y."/>
            <person name="Hashimoto T."/>
        </authorList>
    </citation>
    <scope>NUCLEOTIDE SEQUENCE [LARGE SCALE GENOMIC DNA]</scope>
    <source>
        <strain evidence="2">NY0173</strain>
    </source>
</reference>
<gene>
    <name evidence="2" type="ORF">KIPB_014322</name>
</gene>
<dbReference type="AlphaFoldDB" id="A0A391NZR9"/>
<organism evidence="2 3">
    <name type="scientific">Kipferlia bialata</name>
    <dbReference type="NCBI Taxonomy" id="797122"/>
    <lineage>
        <taxon>Eukaryota</taxon>
        <taxon>Metamonada</taxon>
        <taxon>Carpediemonas-like organisms</taxon>
        <taxon>Kipferlia</taxon>
    </lineage>
</organism>
<dbReference type="EMBL" id="BDIP01007283">
    <property type="protein sequence ID" value="GCA64458.1"/>
    <property type="molecule type" value="Genomic_DNA"/>
</dbReference>
<evidence type="ECO:0000313" key="3">
    <source>
        <dbReference type="Proteomes" id="UP000265618"/>
    </source>
</evidence>
<keyword evidence="3" id="KW-1185">Reference proteome</keyword>
<dbReference type="Proteomes" id="UP000265618">
    <property type="component" value="Unassembled WGS sequence"/>
</dbReference>
<sequence length="117" mass="11868">MADPMAPEQEGRSAVETESGVAPEASVPGAGEGAKDLDVPTTVPDTPTAKGAEGEGRVCDAGTSQPEPVPVGVTEPEAKRAAQPDTSAKAPTTTKDIVLEEETLVFPVPQVGVVIYS</sequence>
<feature type="compositionally biased region" description="Low complexity" evidence="1">
    <location>
        <begin position="39"/>
        <end position="48"/>
    </location>
</feature>
<protein>
    <submittedName>
        <fullName evidence="2">Uncharacterized protein</fullName>
    </submittedName>
</protein>
<name>A0A391NZR9_9EUKA</name>
<feature type="compositionally biased region" description="Polar residues" evidence="1">
    <location>
        <begin position="84"/>
        <end position="94"/>
    </location>
</feature>
<proteinExistence type="predicted"/>
<evidence type="ECO:0000256" key="1">
    <source>
        <dbReference type="SAM" id="MobiDB-lite"/>
    </source>
</evidence>
<accession>A0A391NZR9</accession>
<comment type="caution">
    <text evidence="2">The sequence shown here is derived from an EMBL/GenBank/DDBJ whole genome shotgun (WGS) entry which is preliminary data.</text>
</comment>